<dbReference type="CDD" id="cd00553">
    <property type="entry name" value="NAD_synthase"/>
    <property type="match status" value="1"/>
</dbReference>
<dbReference type="UniPathway" id="UPA00253">
    <property type="reaction ID" value="UER00334"/>
</dbReference>
<evidence type="ECO:0000256" key="2">
    <source>
        <dbReference type="ARBA" id="ARBA00022741"/>
    </source>
</evidence>
<feature type="domain" description="NAD/GMP synthase" evidence="7">
    <location>
        <begin position="215"/>
        <end position="437"/>
    </location>
</feature>
<dbReference type="Pfam" id="PF02540">
    <property type="entry name" value="NAD_synthase"/>
    <property type="match status" value="1"/>
</dbReference>
<dbReference type="KEGG" id="fsc:FSU_0004"/>
<keyword evidence="2 5" id="KW-0547">Nucleotide-binding</keyword>
<dbReference type="InterPro" id="IPR003694">
    <property type="entry name" value="NAD_synthase"/>
</dbReference>
<dbReference type="PANTHER" id="PTHR23090">
    <property type="entry name" value="NH 3 /GLUTAMINE-DEPENDENT NAD + SYNTHETASE"/>
    <property type="match status" value="1"/>
</dbReference>
<dbReference type="PIRSF" id="PIRSF006630">
    <property type="entry name" value="NADS_GAT"/>
    <property type="match status" value="1"/>
</dbReference>
<keyword evidence="4 5" id="KW-0520">NAD</keyword>
<dbReference type="AlphaFoldDB" id="D9S482"/>
<accession>D9S482</accession>
<dbReference type="NCBIfam" id="TIGR00552">
    <property type="entry name" value="nadE"/>
    <property type="match status" value="1"/>
</dbReference>
<dbReference type="EC" id="6.3.5.1" evidence="5"/>
<evidence type="ECO:0000313" key="8">
    <source>
        <dbReference type="EMBL" id="ADL24653.1"/>
    </source>
</evidence>
<dbReference type="Gene3D" id="3.40.50.620">
    <property type="entry name" value="HUPs"/>
    <property type="match status" value="1"/>
</dbReference>
<dbReference type="SUPFAM" id="SSF52402">
    <property type="entry name" value="Adenine nucleotide alpha hydrolases-like"/>
    <property type="match status" value="1"/>
</dbReference>
<keyword evidence="1 5" id="KW-0436">Ligase</keyword>
<dbReference type="InterPro" id="IPR014729">
    <property type="entry name" value="Rossmann-like_a/b/a_fold"/>
</dbReference>
<proteinExistence type="inferred from homology"/>
<comment type="similarity">
    <text evidence="6">Belongs to the NAD synthetase family.</text>
</comment>
<dbReference type="PANTHER" id="PTHR23090:SF9">
    <property type="entry name" value="GLUTAMINE-DEPENDENT NAD(+) SYNTHETASE"/>
    <property type="match status" value="1"/>
</dbReference>
<name>D9S482_FIBSS</name>
<evidence type="ECO:0000256" key="1">
    <source>
        <dbReference type="ARBA" id="ARBA00022598"/>
    </source>
</evidence>
<comment type="similarity">
    <text evidence="5">In the C-terminal section; belongs to the NAD synthetase family.</text>
</comment>
<dbReference type="eggNOG" id="COG0388">
    <property type="taxonomic scope" value="Bacteria"/>
</dbReference>
<reference evidence="9" key="1">
    <citation type="submission" date="2010-08" db="EMBL/GenBank/DDBJ databases">
        <title>Complete sequence of Fibrobacter succinogenes subsp. succinogenes S85.</title>
        <authorList>
            <person name="Durkin A.S."/>
            <person name="Nelson K.E."/>
            <person name="Morrison M."/>
            <person name="Forsberg C.W."/>
            <person name="Wilson D.B."/>
            <person name="Russell J.B."/>
            <person name="Cann I.K.O."/>
            <person name="Mackie R.I."/>
            <person name="White B.A."/>
        </authorList>
    </citation>
    <scope>NUCLEOTIDE SEQUENCE [LARGE SCALE GENOMIC DNA]</scope>
    <source>
        <strain evidence="9">ATCC 19169 / S85</strain>
    </source>
</reference>
<gene>
    <name evidence="8" type="ordered locus">FSU_0004</name>
</gene>
<dbReference type="GO" id="GO:0004359">
    <property type="term" value="F:glutaminase activity"/>
    <property type="evidence" value="ECO:0007669"/>
    <property type="project" value="InterPro"/>
</dbReference>
<dbReference type="Gene3D" id="3.60.110.10">
    <property type="entry name" value="Carbon-nitrogen hydrolase"/>
    <property type="match status" value="1"/>
</dbReference>
<dbReference type="GO" id="GO:0005524">
    <property type="term" value="F:ATP binding"/>
    <property type="evidence" value="ECO:0007669"/>
    <property type="project" value="UniProtKB-UniRule"/>
</dbReference>
<evidence type="ECO:0000256" key="3">
    <source>
        <dbReference type="ARBA" id="ARBA00022840"/>
    </source>
</evidence>
<keyword evidence="3 5" id="KW-0067">ATP-binding</keyword>
<evidence type="ECO:0000256" key="6">
    <source>
        <dbReference type="RuleBase" id="RU003811"/>
    </source>
</evidence>
<dbReference type="InterPro" id="IPR036526">
    <property type="entry name" value="C-N_Hydrolase_sf"/>
</dbReference>
<dbReference type="GO" id="GO:0009435">
    <property type="term" value="P:NAD+ biosynthetic process"/>
    <property type="evidence" value="ECO:0007669"/>
    <property type="project" value="UniProtKB-UniRule"/>
</dbReference>
<dbReference type="GO" id="GO:0005737">
    <property type="term" value="C:cytoplasm"/>
    <property type="evidence" value="ECO:0007669"/>
    <property type="project" value="InterPro"/>
</dbReference>
<dbReference type="PATRIC" id="fig|59374.8.peg.4"/>
<dbReference type="STRING" id="59374.FSU_0004"/>
<dbReference type="InterPro" id="IPR022310">
    <property type="entry name" value="NAD/GMP_synthase"/>
</dbReference>
<evidence type="ECO:0000259" key="7">
    <source>
        <dbReference type="Pfam" id="PF02540"/>
    </source>
</evidence>
<comment type="catalytic activity">
    <reaction evidence="5">
        <text>deamido-NAD(+) + L-glutamine + ATP + H2O = L-glutamate + AMP + diphosphate + NAD(+) + H(+)</text>
        <dbReference type="Rhea" id="RHEA:24384"/>
        <dbReference type="ChEBI" id="CHEBI:15377"/>
        <dbReference type="ChEBI" id="CHEBI:15378"/>
        <dbReference type="ChEBI" id="CHEBI:29985"/>
        <dbReference type="ChEBI" id="CHEBI:30616"/>
        <dbReference type="ChEBI" id="CHEBI:33019"/>
        <dbReference type="ChEBI" id="CHEBI:57540"/>
        <dbReference type="ChEBI" id="CHEBI:58359"/>
        <dbReference type="ChEBI" id="CHEBI:58437"/>
        <dbReference type="ChEBI" id="CHEBI:456215"/>
        <dbReference type="EC" id="6.3.5.1"/>
    </reaction>
</comment>
<dbReference type="InterPro" id="IPR014445">
    <property type="entry name" value="Gln-dep_NAD_synthase"/>
</dbReference>
<evidence type="ECO:0000313" key="9">
    <source>
        <dbReference type="Proteomes" id="UP000000517"/>
    </source>
</evidence>
<dbReference type="GO" id="GO:0003952">
    <property type="term" value="F:NAD+ synthase (glutamine-hydrolyzing) activity"/>
    <property type="evidence" value="ECO:0007669"/>
    <property type="project" value="UniProtKB-UniRule"/>
</dbReference>
<comment type="pathway">
    <text evidence="5">Cofactor biosynthesis; NAD(+) biosynthesis; NAD(+) from deamido-NAD(+) (L-Gln route): step 1/1.</text>
</comment>
<dbReference type="EMBL" id="CP002158">
    <property type="protein sequence ID" value="ADL24653.1"/>
    <property type="molecule type" value="Genomic_DNA"/>
</dbReference>
<dbReference type="Proteomes" id="UP000000517">
    <property type="component" value="Chromosome"/>
</dbReference>
<dbReference type="eggNOG" id="COG0171">
    <property type="taxonomic scope" value="Bacteria"/>
</dbReference>
<organism evidence="8 9">
    <name type="scientific">Fibrobacter succinogenes (strain ATCC 19169 / S85)</name>
    <dbReference type="NCBI Taxonomy" id="59374"/>
    <lineage>
        <taxon>Bacteria</taxon>
        <taxon>Pseudomonadati</taxon>
        <taxon>Fibrobacterota</taxon>
        <taxon>Fibrobacteria</taxon>
        <taxon>Fibrobacterales</taxon>
        <taxon>Fibrobacteraceae</taxon>
        <taxon>Fibrobacter</taxon>
    </lineage>
</organism>
<sequence length="518" mass="57040">MHFIVHLKKCIAYGRCIFLFSSAEDIEMKLYVVQMKILPGNVSANMQTMKAAFDRAKAAEVDCVVFPRYALTGPSNRALPVDWAEIRKYAGNMPFFLCGDVLDDTPLLNVAHVTHGSDFYVVGRREVENKELSHLAQDCAMPVVCLNGVGTDNTGKNIYALSGGSRVFDCDGKIVFEMPLFSEAEAVIEFVDGQVQVYAESSKPYTNEIAEIHDALVFMIRENLKMFHISRMVIGASGGIDSAVSAALYAEAIGPENVYLVNMPTRFNSDTTKNAARDLAENLGTPYMVAPISDIIESVCHTLERCSFVRNDTVMKIAGINHENLQARTRSASILSTVASVVGAGVTCNGNKSEAMVGYCTLYGDTCGVMCALGDLWKTQVYELARYINRDKEIIPKASIDIPASAELSDAMNVDEGKGDPILYPYHDKLFAMWVEKCVSLEFTEKLLLEGTLGEMLGVDAAYFKAHLPTTEAALEDMRFWYRRFKGLALAKRIQFPPILSVSGHAFGGEYRESQISG</sequence>
<evidence type="ECO:0000256" key="4">
    <source>
        <dbReference type="ARBA" id="ARBA00023027"/>
    </source>
</evidence>
<dbReference type="SUPFAM" id="SSF56317">
    <property type="entry name" value="Carbon-nitrogen hydrolase"/>
    <property type="match status" value="1"/>
</dbReference>
<evidence type="ECO:0000256" key="5">
    <source>
        <dbReference type="PIRNR" id="PIRNR006630"/>
    </source>
</evidence>
<dbReference type="HOGENOM" id="CLU_525559_0_0_0"/>
<protein>
    <recommendedName>
        <fullName evidence="5">Glutamine-dependent NAD(+) synthetase</fullName>
        <ecNumber evidence="5">6.3.5.1</ecNumber>
    </recommendedName>
    <alternativeName>
        <fullName evidence="5">NAD(+) synthase [glutamine-hydrolyzing]</fullName>
    </alternativeName>
</protein>